<evidence type="ECO:0000256" key="8">
    <source>
        <dbReference type="RuleBase" id="RU367148"/>
    </source>
</evidence>
<gene>
    <name evidence="10" type="primary">SYF2</name>
    <name evidence="10" type="ORF">HK103_004914</name>
</gene>
<evidence type="ECO:0000256" key="1">
    <source>
        <dbReference type="ARBA" id="ARBA00004123"/>
    </source>
</evidence>
<evidence type="ECO:0000256" key="6">
    <source>
        <dbReference type="ARBA" id="ARBA00023187"/>
    </source>
</evidence>
<reference evidence="10" key="1">
    <citation type="submission" date="2020-05" db="EMBL/GenBank/DDBJ databases">
        <title>Phylogenomic resolution of chytrid fungi.</title>
        <authorList>
            <person name="Stajich J.E."/>
            <person name="Amses K."/>
            <person name="Simmons R."/>
            <person name="Seto K."/>
            <person name="Myers J."/>
            <person name="Bonds A."/>
            <person name="Quandt C.A."/>
            <person name="Barry K."/>
            <person name="Liu P."/>
            <person name="Grigoriev I."/>
            <person name="Longcore J.E."/>
            <person name="James T.Y."/>
        </authorList>
    </citation>
    <scope>NUCLEOTIDE SEQUENCE</scope>
    <source>
        <strain evidence="10">PLAUS21</strain>
    </source>
</reference>
<dbReference type="GO" id="GO:0071013">
    <property type="term" value="C:catalytic step 2 spliceosome"/>
    <property type="evidence" value="ECO:0007669"/>
    <property type="project" value="TreeGrafter"/>
</dbReference>
<comment type="similarity">
    <text evidence="2 8">Belongs to the SYF2 family.</text>
</comment>
<dbReference type="GO" id="GO:0000398">
    <property type="term" value="P:mRNA splicing, via spliceosome"/>
    <property type="evidence" value="ECO:0007669"/>
    <property type="project" value="UniProtKB-UniRule"/>
</dbReference>
<evidence type="ECO:0000256" key="3">
    <source>
        <dbReference type="ARBA" id="ARBA00014745"/>
    </source>
</evidence>
<dbReference type="PANTHER" id="PTHR13264">
    <property type="entry name" value="GCIP-INTERACTING PROTEIN P29"/>
    <property type="match status" value="1"/>
</dbReference>
<dbReference type="EMBL" id="JADGKB010000042">
    <property type="protein sequence ID" value="KAJ3257086.1"/>
    <property type="molecule type" value="Genomic_DNA"/>
</dbReference>
<dbReference type="Pfam" id="PF08231">
    <property type="entry name" value="SYF2"/>
    <property type="match status" value="1"/>
</dbReference>
<evidence type="ECO:0000256" key="2">
    <source>
        <dbReference type="ARBA" id="ARBA00010028"/>
    </source>
</evidence>
<dbReference type="GO" id="GO:0071014">
    <property type="term" value="C:post-mRNA release spliceosomal complex"/>
    <property type="evidence" value="ECO:0007669"/>
    <property type="project" value="TreeGrafter"/>
</dbReference>
<dbReference type="AlphaFoldDB" id="A0AAD5Y846"/>
<evidence type="ECO:0000313" key="11">
    <source>
        <dbReference type="Proteomes" id="UP001210925"/>
    </source>
</evidence>
<comment type="subunit">
    <text evidence="8">May be part of a spliceosome complex.</text>
</comment>
<keyword evidence="6 8" id="KW-0508">mRNA splicing</keyword>
<keyword evidence="5 8" id="KW-0747">Spliceosome</keyword>
<comment type="function">
    <text evidence="8">Involved in pre-mRNA splicing.</text>
</comment>
<sequence>MSDLKLQKLKELKEKRKIAKELNKKAVKEVVVLQQESAKQQRKRRQAEELLQEQEFQSRGIDLERVDNLKYTIEDVEKWNEKQQERERKKDFGFTDFTQIAQKKYNKEIQDFAPDLNLYNQRKEEEEEFYRSANSLTHGMGNKPTERGINKLVAHVEDLRNKRGNFSRRRAHNEDEEVTFINERNMRFNKKIERAYGKFTGEIKASFERGTAL</sequence>
<evidence type="ECO:0000256" key="9">
    <source>
        <dbReference type="SAM" id="Coils"/>
    </source>
</evidence>
<keyword evidence="9" id="KW-0175">Coiled coil</keyword>
<proteinExistence type="inferred from homology"/>
<comment type="caution">
    <text evidence="10">The sequence shown here is derived from an EMBL/GenBank/DDBJ whole genome shotgun (WGS) entry which is preliminary data.</text>
</comment>
<evidence type="ECO:0000313" key="10">
    <source>
        <dbReference type="EMBL" id="KAJ3257086.1"/>
    </source>
</evidence>
<name>A0AAD5Y846_9FUNG</name>
<protein>
    <recommendedName>
        <fullName evidence="3 8">Pre-mRNA-splicing factor SYF2</fullName>
    </recommendedName>
</protein>
<accession>A0AAD5Y846</accession>
<keyword evidence="4 8" id="KW-0507">mRNA processing</keyword>
<comment type="subcellular location">
    <subcellularLocation>
        <location evidence="1 8">Nucleus</location>
    </subcellularLocation>
</comment>
<organism evidence="10 11">
    <name type="scientific">Boothiomyces macroporosus</name>
    <dbReference type="NCBI Taxonomy" id="261099"/>
    <lineage>
        <taxon>Eukaryota</taxon>
        <taxon>Fungi</taxon>
        <taxon>Fungi incertae sedis</taxon>
        <taxon>Chytridiomycota</taxon>
        <taxon>Chytridiomycota incertae sedis</taxon>
        <taxon>Chytridiomycetes</taxon>
        <taxon>Rhizophydiales</taxon>
        <taxon>Terramycetaceae</taxon>
        <taxon>Boothiomyces</taxon>
    </lineage>
</organism>
<evidence type="ECO:0000256" key="5">
    <source>
        <dbReference type="ARBA" id="ARBA00022728"/>
    </source>
</evidence>
<keyword evidence="7 8" id="KW-0539">Nucleus</keyword>
<dbReference type="GO" id="GO:0000974">
    <property type="term" value="C:Prp19 complex"/>
    <property type="evidence" value="ECO:0007669"/>
    <property type="project" value="TreeGrafter"/>
</dbReference>
<dbReference type="Proteomes" id="UP001210925">
    <property type="component" value="Unassembled WGS sequence"/>
</dbReference>
<feature type="coiled-coil region" evidence="9">
    <location>
        <begin position="5"/>
        <end position="57"/>
    </location>
</feature>
<keyword evidence="11" id="KW-1185">Reference proteome</keyword>
<dbReference type="PANTHER" id="PTHR13264:SF5">
    <property type="entry name" value="PRE-MRNA-SPLICING FACTOR SYF2"/>
    <property type="match status" value="1"/>
</dbReference>
<evidence type="ECO:0000256" key="7">
    <source>
        <dbReference type="ARBA" id="ARBA00023242"/>
    </source>
</evidence>
<dbReference type="InterPro" id="IPR013260">
    <property type="entry name" value="mRNA_splic_SYF2"/>
</dbReference>
<evidence type="ECO:0000256" key="4">
    <source>
        <dbReference type="ARBA" id="ARBA00022664"/>
    </source>
</evidence>